<keyword evidence="10" id="KW-1185">Reference proteome</keyword>
<evidence type="ECO:0000256" key="5">
    <source>
        <dbReference type="ARBA" id="ARBA00022692"/>
    </source>
</evidence>
<organism evidence="9 10">
    <name type="scientific">Agrilactobacillus yilanensis</name>
    <dbReference type="NCBI Taxonomy" id="2485997"/>
    <lineage>
        <taxon>Bacteria</taxon>
        <taxon>Bacillati</taxon>
        <taxon>Bacillota</taxon>
        <taxon>Bacilli</taxon>
        <taxon>Lactobacillales</taxon>
        <taxon>Lactobacillaceae</taxon>
        <taxon>Agrilactobacillus</taxon>
    </lineage>
</organism>
<keyword evidence="6 8" id="KW-1133">Transmembrane helix</keyword>
<dbReference type="RefSeq" id="WP_125713946.1">
    <property type="nucleotide sequence ID" value="NZ_JBHTOP010000003.1"/>
</dbReference>
<dbReference type="Pfam" id="PF03547">
    <property type="entry name" value="Mem_trans"/>
    <property type="match status" value="1"/>
</dbReference>
<feature type="transmembrane region" description="Helical" evidence="8">
    <location>
        <begin position="66"/>
        <end position="88"/>
    </location>
</feature>
<keyword evidence="5 8" id="KW-0812">Transmembrane</keyword>
<protein>
    <submittedName>
        <fullName evidence="9">AEC family transporter</fullName>
    </submittedName>
</protein>
<evidence type="ECO:0000256" key="7">
    <source>
        <dbReference type="ARBA" id="ARBA00023136"/>
    </source>
</evidence>
<feature type="transmembrane region" description="Helical" evidence="8">
    <location>
        <begin position="225"/>
        <end position="246"/>
    </location>
</feature>
<dbReference type="InterPro" id="IPR038770">
    <property type="entry name" value="Na+/solute_symporter_sf"/>
</dbReference>
<evidence type="ECO:0000256" key="1">
    <source>
        <dbReference type="ARBA" id="ARBA00004651"/>
    </source>
</evidence>
<evidence type="ECO:0000313" key="10">
    <source>
        <dbReference type="Proteomes" id="UP001597267"/>
    </source>
</evidence>
<evidence type="ECO:0000256" key="6">
    <source>
        <dbReference type="ARBA" id="ARBA00022989"/>
    </source>
</evidence>
<accession>A0ABW4J3V8</accession>
<dbReference type="PANTHER" id="PTHR36838">
    <property type="entry name" value="AUXIN EFFLUX CARRIER FAMILY PROTEIN"/>
    <property type="match status" value="1"/>
</dbReference>
<comment type="similarity">
    <text evidence="2">Belongs to the auxin efflux carrier (TC 2.A.69) family.</text>
</comment>
<evidence type="ECO:0000256" key="3">
    <source>
        <dbReference type="ARBA" id="ARBA00022448"/>
    </source>
</evidence>
<feature type="transmembrane region" description="Helical" evidence="8">
    <location>
        <begin position="169"/>
        <end position="187"/>
    </location>
</feature>
<feature type="transmembrane region" description="Helical" evidence="8">
    <location>
        <begin position="127"/>
        <end position="148"/>
    </location>
</feature>
<feature type="transmembrane region" description="Helical" evidence="8">
    <location>
        <begin position="258"/>
        <end position="276"/>
    </location>
</feature>
<evidence type="ECO:0000256" key="8">
    <source>
        <dbReference type="SAM" id="Phobius"/>
    </source>
</evidence>
<comment type="subcellular location">
    <subcellularLocation>
        <location evidence="1">Cell membrane</location>
        <topology evidence="1">Multi-pass membrane protein</topology>
    </subcellularLocation>
</comment>
<reference evidence="10" key="1">
    <citation type="journal article" date="2019" name="Int. J. Syst. Evol. Microbiol.">
        <title>The Global Catalogue of Microorganisms (GCM) 10K type strain sequencing project: providing services to taxonomists for standard genome sequencing and annotation.</title>
        <authorList>
            <consortium name="The Broad Institute Genomics Platform"/>
            <consortium name="The Broad Institute Genome Sequencing Center for Infectious Disease"/>
            <person name="Wu L."/>
            <person name="Ma J."/>
        </authorList>
    </citation>
    <scope>NUCLEOTIDE SEQUENCE [LARGE SCALE GENOMIC DNA]</scope>
    <source>
        <strain evidence="10">CCM 8896</strain>
    </source>
</reference>
<feature type="transmembrane region" description="Helical" evidence="8">
    <location>
        <begin position="36"/>
        <end position="54"/>
    </location>
</feature>
<keyword evidence="7 8" id="KW-0472">Membrane</keyword>
<proteinExistence type="inferred from homology"/>
<evidence type="ECO:0000256" key="4">
    <source>
        <dbReference type="ARBA" id="ARBA00022475"/>
    </source>
</evidence>
<evidence type="ECO:0000256" key="2">
    <source>
        <dbReference type="ARBA" id="ARBA00010145"/>
    </source>
</evidence>
<name>A0ABW4J3V8_9LACO</name>
<keyword evidence="3" id="KW-0813">Transport</keyword>
<feature type="transmembrane region" description="Helical" evidence="8">
    <location>
        <begin position="100"/>
        <end position="121"/>
    </location>
</feature>
<dbReference type="PANTHER" id="PTHR36838:SF1">
    <property type="entry name" value="SLR1864 PROTEIN"/>
    <property type="match status" value="1"/>
</dbReference>
<dbReference type="InterPro" id="IPR004776">
    <property type="entry name" value="Mem_transp_PIN-like"/>
</dbReference>
<feature type="transmembrane region" description="Helical" evidence="8">
    <location>
        <begin position="288"/>
        <end position="306"/>
    </location>
</feature>
<evidence type="ECO:0000313" key="9">
    <source>
        <dbReference type="EMBL" id="MFD1670877.1"/>
    </source>
</evidence>
<dbReference type="Proteomes" id="UP001597267">
    <property type="component" value="Unassembled WGS sequence"/>
</dbReference>
<sequence length="307" mass="33309">MTLSGLANQIALMFILMAVGFVINKLHLMHEQTSDDLTNILLMIIGPCLIIKAFRQTFSASRLHELLFLGLAVLMVYAVAAILAGLIFKRVKNKNLQRIAIYSSVYPNVGFLGIPLAGALFGTQGVFYAVVSMAVFNIFNWSHGVSLFRTQQTKQTPWAMFKQIMLNPNIIAIIIGLIIFIGSIQLPSILSQAINYISDANTPLSMIIVGNSLAKLRFNRDALNLPILVGLSLRNLIFPIIAFYLMTALGVQGMGLSVSLLLAACPAASLGVLFTLQAHQDASPAISLMSLSTLMSLITIPIVFAIT</sequence>
<keyword evidence="4" id="KW-1003">Cell membrane</keyword>
<dbReference type="Gene3D" id="1.20.1530.20">
    <property type="match status" value="1"/>
</dbReference>
<feature type="transmembrane region" description="Helical" evidence="8">
    <location>
        <begin position="6"/>
        <end position="24"/>
    </location>
</feature>
<dbReference type="EMBL" id="JBHTOP010000003">
    <property type="protein sequence ID" value="MFD1670877.1"/>
    <property type="molecule type" value="Genomic_DNA"/>
</dbReference>
<gene>
    <name evidence="9" type="ORF">ACFQ5M_02065</name>
</gene>
<comment type="caution">
    <text evidence="9">The sequence shown here is derived from an EMBL/GenBank/DDBJ whole genome shotgun (WGS) entry which is preliminary data.</text>
</comment>